<feature type="compositionally biased region" description="Low complexity" evidence="2">
    <location>
        <begin position="249"/>
        <end position="259"/>
    </location>
</feature>
<accession>A0A9Q0S556</accession>
<organism evidence="4 5">
    <name type="scientific">Pseudolycoriella hygida</name>
    <dbReference type="NCBI Taxonomy" id="35572"/>
    <lineage>
        <taxon>Eukaryota</taxon>
        <taxon>Metazoa</taxon>
        <taxon>Ecdysozoa</taxon>
        <taxon>Arthropoda</taxon>
        <taxon>Hexapoda</taxon>
        <taxon>Insecta</taxon>
        <taxon>Pterygota</taxon>
        <taxon>Neoptera</taxon>
        <taxon>Endopterygota</taxon>
        <taxon>Diptera</taxon>
        <taxon>Nematocera</taxon>
        <taxon>Sciaroidea</taxon>
        <taxon>Sciaridae</taxon>
        <taxon>Pseudolycoriella</taxon>
    </lineage>
</organism>
<keyword evidence="5" id="KW-1185">Reference proteome</keyword>
<dbReference type="AlphaFoldDB" id="A0A9Q0S556"/>
<dbReference type="GO" id="GO:0015074">
    <property type="term" value="P:DNA integration"/>
    <property type="evidence" value="ECO:0007669"/>
    <property type="project" value="InterPro"/>
</dbReference>
<dbReference type="SUPFAM" id="SSF56349">
    <property type="entry name" value="DNA breaking-rejoining enzymes"/>
    <property type="match status" value="1"/>
</dbReference>
<evidence type="ECO:0000256" key="1">
    <source>
        <dbReference type="ARBA" id="ARBA00023172"/>
    </source>
</evidence>
<dbReference type="InterPro" id="IPR011010">
    <property type="entry name" value="DNA_brk_join_enz"/>
</dbReference>
<feature type="region of interest" description="Disordered" evidence="2">
    <location>
        <begin position="247"/>
        <end position="275"/>
    </location>
</feature>
<feature type="domain" description="Tyr recombinase" evidence="3">
    <location>
        <begin position="39"/>
        <end position="114"/>
    </location>
</feature>
<evidence type="ECO:0000313" key="4">
    <source>
        <dbReference type="EMBL" id="KAJ6643825.1"/>
    </source>
</evidence>
<dbReference type="OrthoDB" id="7776589at2759"/>
<keyword evidence="1" id="KW-0233">DNA recombination</keyword>
<evidence type="ECO:0000256" key="2">
    <source>
        <dbReference type="SAM" id="MobiDB-lite"/>
    </source>
</evidence>
<reference evidence="4" key="1">
    <citation type="submission" date="2022-07" db="EMBL/GenBank/DDBJ databases">
        <authorList>
            <person name="Trinca V."/>
            <person name="Uliana J.V.C."/>
            <person name="Torres T.T."/>
            <person name="Ward R.J."/>
            <person name="Monesi N."/>
        </authorList>
    </citation>
    <scope>NUCLEOTIDE SEQUENCE</scope>
    <source>
        <strain evidence="4">HSMRA1968</strain>
        <tissue evidence="4">Whole embryos</tissue>
    </source>
</reference>
<feature type="non-terminal residue" evidence="4">
    <location>
        <position position="1"/>
    </location>
</feature>
<comment type="caution">
    <text evidence="4">The sequence shown here is derived from an EMBL/GenBank/DDBJ whole genome shotgun (WGS) entry which is preliminary data.</text>
</comment>
<dbReference type="Proteomes" id="UP001151699">
    <property type="component" value="Chromosome B"/>
</dbReference>
<sequence length="275" mass="30786">MAFAEPLLMEDIDEEIPFEVMQNAELAKLELLPVKSRDKYYRVYGHFKDWQKEHGLKKVVAEYLQLQQPGRYTGHSFRRTSATILANSGLVDMETIMRHGGWRNEKSAKLYIEDSLHYKQRTGNMILSSIFKSSAQCTSPVAGSSTDISSLGDTMIDGIAMKGMESSSRVDVQSLFDSDMDEVAMVEVTERYSQEESFFDTAISDSELVDVTERYSQHEPKKRHVEDSGVDVIDSVRTQAILVKKAKTSCDSKSSGSSSVRQAIQAISSKPAISE</sequence>
<gene>
    <name evidence="4" type="ORF">Bhyg_08790</name>
</gene>
<protein>
    <recommendedName>
        <fullName evidence="3">Tyr recombinase domain-containing protein</fullName>
    </recommendedName>
</protein>
<proteinExistence type="predicted"/>
<dbReference type="InterPro" id="IPR002104">
    <property type="entry name" value="Integrase_catalytic"/>
</dbReference>
<dbReference type="GO" id="GO:0006310">
    <property type="term" value="P:DNA recombination"/>
    <property type="evidence" value="ECO:0007669"/>
    <property type="project" value="UniProtKB-KW"/>
</dbReference>
<dbReference type="Pfam" id="PF00589">
    <property type="entry name" value="Phage_integrase"/>
    <property type="match status" value="1"/>
</dbReference>
<evidence type="ECO:0000313" key="5">
    <source>
        <dbReference type="Proteomes" id="UP001151699"/>
    </source>
</evidence>
<dbReference type="Gene3D" id="1.10.443.10">
    <property type="entry name" value="Intergrase catalytic core"/>
    <property type="match status" value="1"/>
</dbReference>
<dbReference type="GO" id="GO:0003677">
    <property type="term" value="F:DNA binding"/>
    <property type="evidence" value="ECO:0007669"/>
    <property type="project" value="InterPro"/>
</dbReference>
<evidence type="ECO:0000259" key="3">
    <source>
        <dbReference type="Pfam" id="PF00589"/>
    </source>
</evidence>
<name>A0A9Q0S556_9DIPT</name>
<dbReference type="InterPro" id="IPR013762">
    <property type="entry name" value="Integrase-like_cat_sf"/>
</dbReference>
<dbReference type="EMBL" id="WJQU01000002">
    <property type="protein sequence ID" value="KAJ6643825.1"/>
    <property type="molecule type" value="Genomic_DNA"/>
</dbReference>